<evidence type="ECO:0000313" key="1">
    <source>
        <dbReference type="EMBL" id="SCF36189.1"/>
    </source>
</evidence>
<protein>
    <submittedName>
        <fullName evidence="1">Uncharacterized protein</fullName>
    </submittedName>
</protein>
<organism evidence="1 2">
    <name type="scientific">Micromonospora purpureochromogenes</name>
    <dbReference type="NCBI Taxonomy" id="47872"/>
    <lineage>
        <taxon>Bacteria</taxon>
        <taxon>Bacillati</taxon>
        <taxon>Actinomycetota</taxon>
        <taxon>Actinomycetes</taxon>
        <taxon>Micromonosporales</taxon>
        <taxon>Micromonosporaceae</taxon>
        <taxon>Micromonospora</taxon>
    </lineage>
</organism>
<gene>
    <name evidence="1" type="ORF">GA0074696_4856</name>
</gene>
<dbReference type="AlphaFoldDB" id="A0A1C4ZTE9"/>
<sequence>MGARFLADSVGGVTDDPKSYSRTDITVLEFDGSVRNPRLATEVLCAVLRHALHPAIKVAPIHTPYVTAQIPLISPSR</sequence>
<accession>A0A1C4ZTE9</accession>
<dbReference type="RefSeq" id="WP_088963188.1">
    <property type="nucleotide sequence ID" value="NZ_LT607410.1"/>
</dbReference>
<name>A0A1C4ZTE9_9ACTN</name>
<dbReference type="Proteomes" id="UP000198228">
    <property type="component" value="Chromosome I"/>
</dbReference>
<reference evidence="1 2" key="1">
    <citation type="submission" date="2016-06" db="EMBL/GenBank/DDBJ databases">
        <authorList>
            <person name="Kjaerup R.B."/>
            <person name="Dalgaard T.S."/>
            <person name="Juul-Madsen H.R."/>
        </authorList>
    </citation>
    <scope>NUCLEOTIDE SEQUENCE [LARGE SCALE GENOMIC DNA]</scope>
    <source>
        <strain evidence="1 2">DSM 43821</strain>
    </source>
</reference>
<dbReference type="EMBL" id="LT607410">
    <property type="protein sequence ID" value="SCF36189.1"/>
    <property type="molecule type" value="Genomic_DNA"/>
</dbReference>
<evidence type="ECO:0000313" key="2">
    <source>
        <dbReference type="Proteomes" id="UP000198228"/>
    </source>
</evidence>
<proteinExistence type="predicted"/>